<dbReference type="Proteomes" id="UP000271098">
    <property type="component" value="Unassembled WGS sequence"/>
</dbReference>
<organism evidence="3">
    <name type="scientific">Gongylonema pulchrum</name>
    <dbReference type="NCBI Taxonomy" id="637853"/>
    <lineage>
        <taxon>Eukaryota</taxon>
        <taxon>Metazoa</taxon>
        <taxon>Ecdysozoa</taxon>
        <taxon>Nematoda</taxon>
        <taxon>Chromadorea</taxon>
        <taxon>Rhabditida</taxon>
        <taxon>Spirurina</taxon>
        <taxon>Spiruromorpha</taxon>
        <taxon>Spiruroidea</taxon>
        <taxon>Gongylonematidae</taxon>
        <taxon>Gongylonema</taxon>
    </lineage>
</organism>
<gene>
    <name evidence="1" type="ORF">GPUH_LOCUS11054</name>
</gene>
<evidence type="ECO:0000313" key="2">
    <source>
        <dbReference type="Proteomes" id="UP000271098"/>
    </source>
</evidence>
<reference evidence="3" key="1">
    <citation type="submission" date="2016-06" db="UniProtKB">
        <authorList>
            <consortium name="WormBaseParasite"/>
        </authorList>
    </citation>
    <scope>IDENTIFICATION</scope>
</reference>
<sequence>MSTFNINLFTEQIGFVQYLSWRRWADTNQFRLLSFILRVTSCAGVSMNLLKEAISLADSDDRLKTEKIRRKKLGKLAQSERELQQVVAAGTSVEYDPEADVIIPASGVRKSEKSSKNCKRFKKNISLLERSRKKQKVNMLKRNLKYALYENGCRLDAVKTGKVLDLMNKRYCQRMDILEELRHQSGCC</sequence>
<keyword evidence="2" id="KW-1185">Reference proteome</keyword>
<proteinExistence type="predicted"/>
<protein>
    <submittedName>
        <fullName evidence="1 3">Uncharacterized protein</fullName>
    </submittedName>
</protein>
<dbReference type="WBParaSite" id="GPUH_0001106701-mRNA-1">
    <property type="protein sequence ID" value="GPUH_0001106701-mRNA-1"/>
    <property type="gene ID" value="GPUH_0001106701"/>
</dbReference>
<reference evidence="1 2" key="2">
    <citation type="submission" date="2018-11" db="EMBL/GenBank/DDBJ databases">
        <authorList>
            <consortium name="Pathogen Informatics"/>
        </authorList>
    </citation>
    <scope>NUCLEOTIDE SEQUENCE [LARGE SCALE GENOMIC DNA]</scope>
</reference>
<dbReference type="AlphaFoldDB" id="A0A183DQR3"/>
<dbReference type="EMBL" id="UYRT01078313">
    <property type="protein sequence ID" value="VDN18273.1"/>
    <property type="molecule type" value="Genomic_DNA"/>
</dbReference>
<accession>A0A183DQR3</accession>
<dbReference type="OrthoDB" id="5842693at2759"/>
<evidence type="ECO:0000313" key="3">
    <source>
        <dbReference type="WBParaSite" id="GPUH_0001106701-mRNA-1"/>
    </source>
</evidence>
<name>A0A183DQR3_9BILA</name>
<evidence type="ECO:0000313" key="1">
    <source>
        <dbReference type="EMBL" id="VDN18273.1"/>
    </source>
</evidence>